<sequence length="40" mass="4498">MTGVTVQSGWPGMRGVLVPQSQSRRKPDRSWPEISEVRAM</sequence>
<dbReference type="STRING" id="1352936.M878_05890"/>
<reference evidence="2 3" key="1">
    <citation type="journal article" date="2014" name="Genome Announc.">
        <title>Draft Genome Sequence of Streptomyces roseochromogenes subsp. oscitans DS 12.976, Producer of the Aminocoumarin Antibiotic Clorobiocin.</title>
        <authorList>
            <person name="Ruckert C."/>
            <person name="Kalinowski J."/>
            <person name="Heide L."/>
            <person name="Apel A.K."/>
        </authorList>
    </citation>
    <scope>NUCLEOTIDE SEQUENCE [LARGE SCALE GENOMIC DNA]</scope>
    <source>
        <strain evidence="2 3">DS 12.976</strain>
    </source>
</reference>
<dbReference type="EMBL" id="AWQX01000052">
    <property type="protein sequence ID" value="EST35433.1"/>
    <property type="molecule type" value="Genomic_DNA"/>
</dbReference>
<dbReference type="Proteomes" id="UP000017984">
    <property type="component" value="Chromosome"/>
</dbReference>
<gene>
    <name evidence="2" type="ORF">M878_05890</name>
</gene>
<evidence type="ECO:0000313" key="2">
    <source>
        <dbReference type="EMBL" id="EST35433.1"/>
    </source>
</evidence>
<organism evidence="2 3">
    <name type="scientific">Streptomyces roseochromogenus subsp. oscitans DS 12.976</name>
    <dbReference type="NCBI Taxonomy" id="1352936"/>
    <lineage>
        <taxon>Bacteria</taxon>
        <taxon>Bacillati</taxon>
        <taxon>Actinomycetota</taxon>
        <taxon>Actinomycetes</taxon>
        <taxon>Kitasatosporales</taxon>
        <taxon>Streptomycetaceae</taxon>
        <taxon>Streptomyces</taxon>
    </lineage>
</organism>
<protein>
    <submittedName>
        <fullName evidence="2">Uncharacterized protein</fullName>
    </submittedName>
</protein>
<dbReference type="PATRIC" id="fig|1352936.5.peg.1266"/>
<evidence type="ECO:0000313" key="3">
    <source>
        <dbReference type="Proteomes" id="UP000017984"/>
    </source>
</evidence>
<dbReference type="AlphaFoldDB" id="V6KTT7"/>
<name>V6KTT7_STRRC</name>
<accession>V6KTT7</accession>
<proteinExistence type="predicted"/>
<dbReference type="HOGENOM" id="CLU_3297368_0_0_11"/>
<keyword evidence="3" id="KW-1185">Reference proteome</keyword>
<feature type="compositionally biased region" description="Basic and acidic residues" evidence="1">
    <location>
        <begin position="28"/>
        <end position="40"/>
    </location>
</feature>
<evidence type="ECO:0000256" key="1">
    <source>
        <dbReference type="SAM" id="MobiDB-lite"/>
    </source>
</evidence>
<feature type="region of interest" description="Disordered" evidence="1">
    <location>
        <begin position="1"/>
        <end position="40"/>
    </location>
</feature>
<comment type="caution">
    <text evidence="2">The sequence shown here is derived from an EMBL/GenBank/DDBJ whole genome shotgun (WGS) entry which is preliminary data.</text>
</comment>